<accession>A0ABM8RQ90</accession>
<dbReference type="Gene3D" id="3.40.50.720">
    <property type="entry name" value="NAD(P)-binding Rossmann-like Domain"/>
    <property type="match status" value="1"/>
</dbReference>
<evidence type="ECO:0000256" key="2">
    <source>
        <dbReference type="ARBA" id="ARBA00023002"/>
    </source>
</evidence>
<feature type="domain" description="Ketoreductase" evidence="4">
    <location>
        <begin position="11"/>
        <end position="191"/>
    </location>
</feature>
<dbReference type="InterPro" id="IPR036291">
    <property type="entry name" value="NAD(P)-bd_dom_sf"/>
</dbReference>
<dbReference type="EMBL" id="CAJNAU010000029">
    <property type="protein sequence ID" value="CAE6765951.1"/>
    <property type="molecule type" value="Genomic_DNA"/>
</dbReference>
<dbReference type="GO" id="GO:0018498">
    <property type="term" value="F:2,3-dihydroxy-2,3-dihydro-phenylpropionate dehydrogenase activity"/>
    <property type="evidence" value="ECO:0007669"/>
    <property type="project" value="UniProtKB-EC"/>
</dbReference>
<reference evidence="5 6" key="1">
    <citation type="submission" date="2021-02" db="EMBL/GenBank/DDBJ databases">
        <authorList>
            <person name="Vanwijnsberghe S."/>
        </authorList>
    </citation>
    <scope>NUCLEOTIDE SEQUENCE [LARGE SCALE GENOMIC DNA]</scope>
    <source>
        <strain evidence="5 6">R-69658</strain>
    </source>
</reference>
<dbReference type="InterPro" id="IPR020904">
    <property type="entry name" value="Sc_DH/Rdtase_CS"/>
</dbReference>
<dbReference type="Pfam" id="PF00106">
    <property type="entry name" value="adh_short"/>
    <property type="match status" value="1"/>
</dbReference>
<gene>
    <name evidence="5" type="primary">hcaB_6</name>
    <name evidence="5" type="ORF">R69658_03393</name>
</gene>
<keyword evidence="2 5" id="KW-0560">Oxidoreductase</keyword>
<comment type="similarity">
    <text evidence="1 3">Belongs to the short-chain dehydrogenases/reductases (SDR) family.</text>
</comment>
<proteinExistence type="inferred from homology"/>
<organism evidence="5 6">
    <name type="scientific">Paraburkholderia aspalathi</name>
    <dbReference type="NCBI Taxonomy" id="1324617"/>
    <lineage>
        <taxon>Bacteria</taxon>
        <taxon>Pseudomonadati</taxon>
        <taxon>Pseudomonadota</taxon>
        <taxon>Betaproteobacteria</taxon>
        <taxon>Burkholderiales</taxon>
        <taxon>Burkholderiaceae</taxon>
        <taxon>Paraburkholderia</taxon>
    </lineage>
</organism>
<dbReference type="InterPro" id="IPR051911">
    <property type="entry name" value="SDR_oxidoreductase"/>
</dbReference>
<evidence type="ECO:0000313" key="5">
    <source>
        <dbReference type="EMBL" id="CAE6765951.1"/>
    </source>
</evidence>
<protein>
    <submittedName>
        <fullName evidence="5">3-phenylpropionate-dihydrodiol/cinnamic acid-dihydrodiol dehydrogenase</fullName>
        <ecNumber evidence="5">1.3.1.87</ecNumber>
    </submittedName>
</protein>
<dbReference type="PROSITE" id="PS00061">
    <property type="entry name" value="ADH_SHORT"/>
    <property type="match status" value="1"/>
</dbReference>
<dbReference type="PANTHER" id="PTHR43976">
    <property type="entry name" value="SHORT CHAIN DEHYDROGENASE"/>
    <property type="match status" value="1"/>
</dbReference>
<dbReference type="EC" id="1.3.1.87" evidence="5"/>
<dbReference type="SUPFAM" id="SSF51735">
    <property type="entry name" value="NAD(P)-binding Rossmann-fold domains"/>
    <property type="match status" value="1"/>
</dbReference>
<keyword evidence="6" id="KW-1185">Reference proteome</keyword>
<dbReference type="PRINTS" id="PR00081">
    <property type="entry name" value="GDHRDH"/>
</dbReference>
<name>A0ABM8RQ90_9BURK</name>
<dbReference type="CDD" id="cd05374">
    <property type="entry name" value="17beta-HSD-like_SDR_c"/>
    <property type="match status" value="1"/>
</dbReference>
<dbReference type="Proteomes" id="UP000674425">
    <property type="component" value="Unassembled WGS sequence"/>
</dbReference>
<dbReference type="PANTHER" id="PTHR43976:SF16">
    <property type="entry name" value="SHORT-CHAIN DEHYDROGENASE_REDUCTASE FAMILY PROTEIN"/>
    <property type="match status" value="1"/>
</dbReference>
<dbReference type="InterPro" id="IPR057326">
    <property type="entry name" value="KR_dom"/>
</dbReference>
<dbReference type="InterPro" id="IPR002347">
    <property type="entry name" value="SDR_fam"/>
</dbReference>
<dbReference type="NCBIfam" id="NF004824">
    <property type="entry name" value="PRK06180.1"/>
    <property type="match status" value="1"/>
</dbReference>
<dbReference type="RefSeq" id="WP_200619674.1">
    <property type="nucleotide sequence ID" value="NZ_CAJNAU010000029.1"/>
</dbReference>
<comment type="caution">
    <text evidence="5">The sequence shown here is derived from an EMBL/GenBank/DDBJ whole genome shotgun (WGS) entry which is preliminary data.</text>
</comment>
<evidence type="ECO:0000313" key="6">
    <source>
        <dbReference type="Proteomes" id="UP000674425"/>
    </source>
</evidence>
<evidence type="ECO:0000259" key="4">
    <source>
        <dbReference type="SMART" id="SM00822"/>
    </source>
</evidence>
<dbReference type="PRINTS" id="PR00080">
    <property type="entry name" value="SDRFAMILY"/>
</dbReference>
<dbReference type="SMART" id="SM00822">
    <property type="entry name" value="PKS_KR"/>
    <property type="match status" value="1"/>
</dbReference>
<evidence type="ECO:0000256" key="3">
    <source>
        <dbReference type="RuleBase" id="RU000363"/>
    </source>
</evidence>
<sequence>MANNTNNGFKRVWFITGATRGLGALIAEAALADGNAVVATGRNIAAITERFGHSAALLPVALDVTDEAQAKAAAQAAVERFGRIDVLVNNAGFGLLGAIEESSDADVRRMYDTNVFGLLNITRAVLPVMRAQRAGHVINMSSIGGYRAAAGFGAYSSTKFAVEGLTEALRAELKPLGIHATVVEPGYFRTDFLDATSLVVAGNVIADYDETSGEVRRRATHMNHNQPGNPEKLAAAMVELVDAQTPPLRLPLGTDTLKAIAEKNAYVTQETETWKALSASTDFSE</sequence>
<evidence type="ECO:0000256" key="1">
    <source>
        <dbReference type="ARBA" id="ARBA00006484"/>
    </source>
</evidence>